<dbReference type="STRING" id="1527444.ucyna2_00443"/>
<evidence type="ECO:0000259" key="4">
    <source>
        <dbReference type="Pfam" id="PF00675"/>
    </source>
</evidence>
<dbReference type="PANTHER" id="PTHR11851">
    <property type="entry name" value="METALLOPROTEASE"/>
    <property type="match status" value="1"/>
</dbReference>
<dbReference type="PATRIC" id="fig|1527444.3.peg.426"/>
<dbReference type="Pfam" id="PF05193">
    <property type="entry name" value="Peptidase_M16_C"/>
    <property type="match status" value="1"/>
</dbReference>
<dbReference type="InterPro" id="IPR001431">
    <property type="entry name" value="Pept_M16_Zn_BS"/>
</dbReference>
<keyword evidence="3" id="KW-0472">Membrane</keyword>
<feature type="domain" description="Peptidase M16 N-terminal" evidence="4">
    <location>
        <begin position="72"/>
        <end position="123"/>
    </location>
</feature>
<organism evidence="6 7">
    <name type="scientific">Candidatus Atelocyanobacterium thalassa isolate SIO64986</name>
    <dbReference type="NCBI Taxonomy" id="1527444"/>
    <lineage>
        <taxon>Bacteria</taxon>
        <taxon>Bacillati</taxon>
        <taxon>Cyanobacteriota</taxon>
        <taxon>Cyanophyceae</taxon>
        <taxon>Oscillatoriophycideae</taxon>
        <taxon>Chroococcales</taxon>
        <taxon>Aphanothecaceae</taxon>
        <taxon>Candidatus Atelocyanobacterium</taxon>
        <taxon>Candidatus Atelocyanobacterium thalassae</taxon>
    </lineage>
</organism>
<evidence type="ECO:0000259" key="5">
    <source>
        <dbReference type="Pfam" id="PF05193"/>
    </source>
</evidence>
<proteinExistence type="inferred from homology"/>
<evidence type="ECO:0000256" key="1">
    <source>
        <dbReference type="ARBA" id="ARBA00007261"/>
    </source>
</evidence>
<dbReference type="Pfam" id="PF00675">
    <property type="entry name" value="Peptidase_M16"/>
    <property type="match status" value="2"/>
</dbReference>
<keyword evidence="3" id="KW-0812">Transmembrane</keyword>
<dbReference type="PROSITE" id="PS00143">
    <property type="entry name" value="INSULINASE"/>
    <property type="match status" value="1"/>
</dbReference>
<dbReference type="InterPro" id="IPR011765">
    <property type="entry name" value="Pept_M16_N"/>
</dbReference>
<dbReference type="GO" id="GO:0004222">
    <property type="term" value="F:metalloendopeptidase activity"/>
    <property type="evidence" value="ECO:0007669"/>
    <property type="project" value="InterPro"/>
</dbReference>
<accession>A0A086CI00</accession>
<evidence type="ECO:0000313" key="6">
    <source>
        <dbReference type="EMBL" id="KFF41814.1"/>
    </source>
</evidence>
<dbReference type="PANTHER" id="PTHR11851:SF49">
    <property type="entry name" value="MITOCHONDRIAL-PROCESSING PEPTIDASE SUBUNIT ALPHA"/>
    <property type="match status" value="1"/>
</dbReference>
<feature type="domain" description="Peptidase M16 N-terminal" evidence="4">
    <location>
        <begin position="166"/>
        <end position="264"/>
    </location>
</feature>
<dbReference type="eggNOG" id="COG0612">
    <property type="taxonomic scope" value="Bacteria"/>
</dbReference>
<dbReference type="Gene3D" id="3.30.830.10">
    <property type="entry name" value="Metalloenzyme, LuxS/M16 peptidase-like"/>
    <property type="match status" value="3"/>
</dbReference>
<dbReference type="SUPFAM" id="SSF63411">
    <property type="entry name" value="LuxS/MPP-like metallohydrolase"/>
    <property type="match status" value="2"/>
</dbReference>
<dbReference type="EMBL" id="JPSP01000003">
    <property type="protein sequence ID" value="KFF41814.1"/>
    <property type="molecule type" value="Genomic_DNA"/>
</dbReference>
<keyword evidence="3" id="KW-1133">Transmembrane helix</keyword>
<reference evidence="6 7" key="1">
    <citation type="submission" date="2014-08" db="EMBL/GenBank/DDBJ databases">
        <title>Comparative genomics reveals surprising divergence of two closely related strains of uncultivated UCYN-A cyanobacteria.</title>
        <authorList>
            <person name="Bombar D."/>
            <person name="Heller P."/>
            <person name="Sanchez-Baracaldo P."/>
            <person name="Carter B.J."/>
            <person name="Zert J.P."/>
        </authorList>
    </citation>
    <scope>NUCLEOTIDE SEQUENCE [LARGE SCALE GENOMIC DNA]</scope>
</reference>
<dbReference type="InterPro" id="IPR011249">
    <property type="entry name" value="Metalloenz_LuxS/M16"/>
</dbReference>
<evidence type="ECO:0000313" key="7">
    <source>
        <dbReference type="Proteomes" id="UP000028922"/>
    </source>
</evidence>
<protein>
    <submittedName>
        <fullName evidence="6">Putative Zn-dependent peptidase</fullName>
    </submittedName>
</protein>
<dbReference type="Proteomes" id="UP000028922">
    <property type="component" value="Unassembled WGS sequence"/>
</dbReference>
<gene>
    <name evidence="6" type="ORF">ucyna2_00443</name>
</gene>
<evidence type="ECO:0000256" key="3">
    <source>
        <dbReference type="SAM" id="Phobius"/>
    </source>
</evidence>
<evidence type="ECO:0000256" key="2">
    <source>
        <dbReference type="RuleBase" id="RU004447"/>
    </source>
</evidence>
<comment type="caution">
    <text evidence="6">The sequence shown here is derived from an EMBL/GenBank/DDBJ whole genome shotgun (WGS) entry which is preliminary data.</text>
</comment>
<dbReference type="GO" id="GO:0006508">
    <property type="term" value="P:proteolysis"/>
    <property type="evidence" value="ECO:0007669"/>
    <property type="project" value="InterPro"/>
</dbReference>
<comment type="similarity">
    <text evidence="1 2">Belongs to the peptidase M16 family.</text>
</comment>
<sequence length="520" mass="58880">MITNLFKLFCLIGYSVSIIYIFSFLYGSGDSSALAKDTTSNSSSSTFPYLEHAAKQINEFTLDNGMKFIVMENHSAPVISFVTYADVGGVDEPKNKTGVAHFLEHLAFKGTTEIGTTNYTEEKEILSNLDHVFTLIEEAKSRNDNANVQLLTEEFHVLQAEAHNYVKQNEFGRIVETAGGVNINAATSPDSTIYFYSFPSNKLELWMSLESQRFLNPVFREFYKEKNIILEERRLRTENNPIGKMVEAFLDTAFIQHPYKRPVIGYSKDINGLTRKDVQDFFNIYYGPNNLTISIVGDVKFEQVRNLAEVYFGRYPSKAEPPKISVVEPKQTEAREITLNLDSQPWYLEGYHVPSLDHPDNVVYQVISNILSSGRTSRLYKSLVEDKQVALVAQGLSGYPSDKYPNLMLFYAQTSPQASVEEVAKALSLEIEKLKVQPVSEQELEKAKNKLRASLLRSLDSNLGMARALVEYEVKTGKWHNLFSQVQALEAVTAEDIERVAKITFRSENMTVGRILPKRQ</sequence>
<dbReference type="AlphaFoldDB" id="A0A086CI00"/>
<dbReference type="GO" id="GO:0046872">
    <property type="term" value="F:metal ion binding"/>
    <property type="evidence" value="ECO:0007669"/>
    <property type="project" value="InterPro"/>
</dbReference>
<dbReference type="InterPro" id="IPR007863">
    <property type="entry name" value="Peptidase_M16_C"/>
</dbReference>
<name>A0A086CI00_9CHRO</name>
<feature type="domain" description="Peptidase M16 C-terminal" evidence="5">
    <location>
        <begin position="273"/>
        <end position="451"/>
    </location>
</feature>
<feature type="transmembrane region" description="Helical" evidence="3">
    <location>
        <begin position="6"/>
        <end position="26"/>
    </location>
</feature>
<dbReference type="InterPro" id="IPR050361">
    <property type="entry name" value="MPP/UQCRC_Complex"/>
</dbReference>